<dbReference type="RefSeq" id="XP_020433738.1">
    <property type="nucleotide sequence ID" value="XM_020576489.1"/>
</dbReference>
<dbReference type="InterPro" id="IPR029058">
    <property type="entry name" value="AB_hydrolase_fold"/>
</dbReference>
<keyword evidence="6" id="KW-1185">Reference proteome</keyword>
<dbReference type="EMBL" id="ADBJ01000025">
    <property type="protein sequence ID" value="EFA81621.1"/>
    <property type="molecule type" value="Genomic_DNA"/>
</dbReference>
<dbReference type="InterPro" id="IPR050309">
    <property type="entry name" value="Type-B_Carboxylest/Lipase"/>
</dbReference>
<reference evidence="5 6" key="1">
    <citation type="journal article" date="2011" name="Genome Res.">
        <title>Phylogeny-wide analysis of social amoeba genomes highlights ancient origins for complex intercellular communication.</title>
        <authorList>
            <person name="Heidel A.J."/>
            <person name="Lawal H.M."/>
            <person name="Felder M."/>
            <person name="Schilde C."/>
            <person name="Helps N.R."/>
            <person name="Tunggal B."/>
            <person name="Rivero F."/>
            <person name="John U."/>
            <person name="Schleicher M."/>
            <person name="Eichinger L."/>
            <person name="Platzer M."/>
            <person name="Noegel A.A."/>
            <person name="Schaap P."/>
            <person name="Gloeckner G."/>
        </authorList>
    </citation>
    <scope>NUCLEOTIDE SEQUENCE [LARGE SCALE GENOMIC DNA]</scope>
    <source>
        <strain evidence="6">ATCC 26659 / Pp 5 / PN500</strain>
    </source>
</reference>
<dbReference type="GeneID" id="31361096"/>
<feature type="compositionally biased region" description="Low complexity" evidence="3">
    <location>
        <begin position="962"/>
        <end position="976"/>
    </location>
</feature>
<dbReference type="ESTHER" id="polpa-d3ban4">
    <property type="family name" value="Cholinesterase-like"/>
</dbReference>
<dbReference type="PANTHER" id="PTHR11559">
    <property type="entry name" value="CARBOXYLESTERASE"/>
    <property type="match status" value="1"/>
</dbReference>
<evidence type="ECO:0000256" key="2">
    <source>
        <dbReference type="ARBA" id="ARBA00022801"/>
    </source>
</evidence>
<dbReference type="GO" id="GO:0016787">
    <property type="term" value="F:hydrolase activity"/>
    <property type="evidence" value="ECO:0007669"/>
    <property type="project" value="UniProtKB-KW"/>
</dbReference>
<proteinExistence type="inferred from homology"/>
<evidence type="ECO:0000313" key="5">
    <source>
        <dbReference type="EMBL" id="EFA81621.1"/>
    </source>
</evidence>
<dbReference type="Proteomes" id="UP000001396">
    <property type="component" value="Unassembled WGS sequence"/>
</dbReference>
<dbReference type="AlphaFoldDB" id="D3BAN4"/>
<feature type="region of interest" description="Disordered" evidence="3">
    <location>
        <begin position="824"/>
        <end position="846"/>
    </location>
</feature>
<name>D3BAN4_HETP5</name>
<sequence>MRCLIPYAQPPVGHLRWSNPTEPVGWDGIRDCSYERESCPQKCQPLSLTCPVVGISEDCLYLTIYTPLGPPPSSKTSSSSSDSDSDSSDVRPLTNNNKNNNNLNGNEKESELRPVLVFIPGSEFTSGSSESPLYDGKQFAENGIILVTVNYRLGILGFLGNKEAGINGNFGFHDQLAALRWVQKNIGAFGGDIKRITLAGQSAGALSVLTHLISPLSNGLFQSVIIQSSPTTIGYHTNATAKEFFHRLLERTNCTAPKTSNFNSDDGSDDYYPDYPDYPDYQDISYERNFTLNCLKELSVNQIIAIQMDIDLEVNALSGNNPLAVVAQWTPMIDESSIPDQPIPMLETGCFNKVNIMLGGDESTIMMKEYRPAEVDTPMNRKSFTRFLGKVFKDSVQRNKIIDLYNRTATSPTAKVSLITLRDLNENDDHRPLLSNILNDLVFICSSRYIVRCISQSKSNNNYNYYNYINVNNNVYYYRYKHANNLLCINTTTCHGDKMVPYIFNSFKTIGLNISDDDRQMGEHISKYWTNFVTNQNPNLGYQVPIHWSKYTENSYQNNVLIFDTNPFADNIDNDIPALLFWCTCMNSLLFILNKQRNNNNIYRSIFKFQQNRYFSNNHNNNNFVNDVSFTIKPTSDDTRSTVLKMMEDLENNRNKKKQIKKNTPIKKIQFNNNNNNNNIKSTNQVDNELDDIEEEYDDEEFGLVDNELYDEEYEQVERANTLNSKQKQQFDSEQQLDDYGMDVDVDDEHDQVEDDADDGVYLFDENQKLADTTKHDQLYDEYGMEGMEDYEFDNDNDDQVDQEDNLTLETEQEMLDIIRQSEEQEKLQKEKEKKPTRAEKSEQHKNLEAIIKNKYGDKANKILHKILIKEKYGNWEPIKKLSRDQMSEIKRLHKEDPDIHTVESLVTQYRVSKEAIKRIIRSNWTPSEDRLKEQDSKKKHRLEVTTESNAAATKGTKRIINNNYNNNNNKSYNDNKPTREYQKSEHKFNQTTQSSPKLSYNNYIKKSTNLEYKPKTNYNNNNSNRNTNNYNDRYDNNISITFTNDSLHAKMKRLQELSSKIKKN</sequence>
<accession>D3BAN4</accession>
<dbReference type="Pfam" id="PF00135">
    <property type="entry name" value="COesterase"/>
    <property type="match status" value="1"/>
</dbReference>
<feature type="compositionally biased region" description="Low complexity" evidence="3">
    <location>
        <begin position="1017"/>
        <end position="1035"/>
    </location>
</feature>
<dbReference type="STRING" id="670386.D3BAN4"/>
<keyword evidence="2" id="KW-0378">Hydrolase</keyword>
<evidence type="ECO:0000259" key="4">
    <source>
        <dbReference type="Pfam" id="PF00135"/>
    </source>
</evidence>
<organism evidence="5 6">
    <name type="scientific">Heterostelium pallidum (strain ATCC 26659 / Pp 5 / PN500)</name>
    <name type="common">Cellular slime mold</name>
    <name type="synonym">Polysphondylium pallidum</name>
    <dbReference type="NCBI Taxonomy" id="670386"/>
    <lineage>
        <taxon>Eukaryota</taxon>
        <taxon>Amoebozoa</taxon>
        <taxon>Evosea</taxon>
        <taxon>Eumycetozoa</taxon>
        <taxon>Dictyostelia</taxon>
        <taxon>Acytosteliales</taxon>
        <taxon>Acytosteliaceae</taxon>
        <taxon>Heterostelium</taxon>
    </lineage>
</organism>
<dbReference type="Gene3D" id="3.40.50.1820">
    <property type="entry name" value="alpha/beta hydrolase"/>
    <property type="match status" value="1"/>
</dbReference>
<evidence type="ECO:0000256" key="3">
    <source>
        <dbReference type="SAM" id="MobiDB-lite"/>
    </source>
</evidence>
<feature type="region of interest" description="Disordered" evidence="3">
    <location>
        <begin position="928"/>
        <end position="999"/>
    </location>
</feature>
<feature type="region of interest" description="Disordered" evidence="3">
    <location>
        <begin position="1012"/>
        <end position="1035"/>
    </location>
</feature>
<dbReference type="SUPFAM" id="SSF53474">
    <property type="entry name" value="alpha/beta-Hydrolases"/>
    <property type="match status" value="1"/>
</dbReference>
<comment type="similarity">
    <text evidence="1">Belongs to the type-B carboxylesterase/lipase family.</text>
</comment>
<dbReference type="InterPro" id="IPR002018">
    <property type="entry name" value="CarbesteraseB"/>
</dbReference>
<dbReference type="InParanoid" id="D3BAN4"/>
<protein>
    <submittedName>
        <fullName evidence="5">Neugrin domain-containing protein</fullName>
    </submittedName>
</protein>
<evidence type="ECO:0000313" key="6">
    <source>
        <dbReference type="Proteomes" id="UP000001396"/>
    </source>
</evidence>
<feature type="compositionally biased region" description="Basic and acidic residues" evidence="3">
    <location>
        <begin position="977"/>
        <end position="989"/>
    </location>
</feature>
<dbReference type="InterPro" id="IPR019826">
    <property type="entry name" value="Carboxylesterase_B_AS"/>
</dbReference>
<evidence type="ECO:0000256" key="1">
    <source>
        <dbReference type="ARBA" id="ARBA00005964"/>
    </source>
</evidence>
<feature type="domain" description="Carboxylesterase type B" evidence="4">
    <location>
        <begin position="5"/>
        <end position="566"/>
    </location>
</feature>
<feature type="compositionally biased region" description="Polar residues" evidence="3">
    <location>
        <begin position="990"/>
        <end position="999"/>
    </location>
</feature>
<dbReference type="Pfam" id="PF06413">
    <property type="entry name" value="Neugrin"/>
    <property type="match status" value="1"/>
</dbReference>
<feature type="compositionally biased region" description="Low complexity" evidence="3">
    <location>
        <begin position="95"/>
        <end position="105"/>
    </location>
</feature>
<dbReference type="InterPro" id="IPR010487">
    <property type="entry name" value="NGRN/Rrg9"/>
</dbReference>
<feature type="region of interest" description="Disordered" evidence="3">
    <location>
        <begin position="71"/>
        <end position="107"/>
    </location>
</feature>
<dbReference type="PROSITE" id="PS00122">
    <property type="entry name" value="CARBOXYLESTERASE_B_1"/>
    <property type="match status" value="1"/>
</dbReference>
<comment type="caution">
    <text evidence="5">The sequence shown here is derived from an EMBL/GenBank/DDBJ whole genome shotgun (WGS) entry which is preliminary data.</text>
</comment>
<feature type="compositionally biased region" description="Basic and acidic residues" evidence="3">
    <location>
        <begin position="928"/>
        <end position="937"/>
    </location>
</feature>
<gene>
    <name evidence="5" type="ORF">PPL_05612</name>
</gene>